<dbReference type="AlphaFoldDB" id="A0A2A4X2S7"/>
<proteinExistence type="predicted"/>
<evidence type="ECO:0000313" key="1">
    <source>
        <dbReference type="EMBL" id="PCI76357.1"/>
    </source>
</evidence>
<reference evidence="2" key="1">
    <citation type="submission" date="2017-08" db="EMBL/GenBank/DDBJ databases">
        <title>A dynamic microbial community with high functional redundancy inhabits the cold, oxic subseafloor aquifer.</title>
        <authorList>
            <person name="Tully B.J."/>
            <person name="Wheat C.G."/>
            <person name="Glazer B.T."/>
            <person name="Huber J.A."/>
        </authorList>
    </citation>
    <scope>NUCLEOTIDE SEQUENCE [LARGE SCALE GENOMIC DNA]</scope>
</reference>
<dbReference type="EMBL" id="NVUL01000058">
    <property type="protein sequence ID" value="PCI76357.1"/>
    <property type="molecule type" value="Genomic_DNA"/>
</dbReference>
<sequence>MRNSNAGKVAIFSTLAVSLLFGTSLSAESYKKISRTIDVAAHGSVQIEASVAEMEIEFYDGDEIELEIELESNGHWFAWRRGDVDHVELEVRTTENKLFLGIVEQKVEQHWRVKMPSKLAIGIDVGVGDIELEGLSNNLAMELGVGSVRVEIDDTDYAVIHASVGVGDTAIKGFSGEHVDNERTFMSSDSYYYGDGELEIDIEVGVGDVEVRSR</sequence>
<dbReference type="Proteomes" id="UP000218767">
    <property type="component" value="Unassembled WGS sequence"/>
</dbReference>
<comment type="caution">
    <text evidence="1">The sequence shown here is derived from an EMBL/GenBank/DDBJ whole genome shotgun (WGS) entry which is preliminary data.</text>
</comment>
<evidence type="ECO:0000313" key="2">
    <source>
        <dbReference type="Proteomes" id="UP000218767"/>
    </source>
</evidence>
<accession>A0A2A4X2S7</accession>
<organism evidence="1 2">
    <name type="scientific">SAR86 cluster bacterium</name>
    <dbReference type="NCBI Taxonomy" id="2030880"/>
    <lineage>
        <taxon>Bacteria</taxon>
        <taxon>Pseudomonadati</taxon>
        <taxon>Pseudomonadota</taxon>
        <taxon>Gammaproteobacteria</taxon>
        <taxon>SAR86 cluster</taxon>
    </lineage>
</organism>
<gene>
    <name evidence="1" type="ORF">COB20_10840</name>
</gene>
<evidence type="ECO:0008006" key="3">
    <source>
        <dbReference type="Google" id="ProtNLM"/>
    </source>
</evidence>
<name>A0A2A4X2S7_9GAMM</name>
<protein>
    <recommendedName>
        <fullName evidence="3">Adhesin domain-containing protein</fullName>
    </recommendedName>
</protein>